<evidence type="ECO:0000313" key="1">
    <source>
        <dbReference type="EMBL" id="NYH21424.1"/>
    </source>
</evidence>
<name>A0A7Z0B4Z3_9BURK</name>
<dbReference type="EMBL" id="JACCAS010000001">
    <property type="protein sequence ID" value="NYH21424.1"/>
    <property type="molecule type" value="Genomic_DNA"/>
</dbReference>
<comment type="caution">
    <text evidence="1">The sequence shown here is derived from an EMBL/GenBank/DDBJ whole genome shotgun (WGS) entry which is preliminary data.</text>
</comment>
<keyword evidence="2" id="KW-1185">Reference proteome</keyword>
<dbReference type="AlphaFoldDB" id="A0A7Z0B4Z3"/>
<proteinExistence type="predicted"/>
<protein>
    <submittedName>
        <fullName evidence="1">Uncharacterized protein</fullName>
    </submittedName>
</protein>
<organism evidence="1 2">
    <name type="scientific">Paraburkholderia bryophila</name>
    <dbReference type="NCBI Taxonomy" id="420952"/>
    <lineage>
        <taxon>Bacteria</taxon>
        <taxon>Pseudomonadati</taxon>
        <taxon>Pseudomonadota</taxon>
        <taxon>Betaproteobacteria</taxon>
        <taxon>Burkholderiales</taxon>
        <taxon>Burkholderiaceae</taxon>
        <taxon>Paraburkholderia</taxon>
    </lineage>
</organism>
<sequence>MTPTKTILQPIERGVDFVGHLIKPWRRSTRPRTVNEALRRTAAAAPADVHQLANSYWVIGITCGNHDDEL</sequence>
<reference evidence="1 2" key="1">
    <citation type="submission" date="2020-07" db="EMBL/GenBank/DDBJ databases">
        <title>Exploring microbial biodiversity for novel pathways involved in the catabolism of aromatic compounds derived from lignin.</title>
        <authorList>
            <person name="Elkins J."/>
        </authorList>
    </citation>
    <scope>NUCLEOTIDE SEQUENCE [LARGE SCALE GENOMIC DNA]</scope>
    <source>
        <strain evidence="1 2">H2C3C</strain>
    </source>
</reference>
<dbReference type="RefSeq" id="WP_179742911.1">
    <property type="nucleotide sequence ID" value="NZ_JACCAS010000001.1"/>
</dbReference>
<evidence type="ECO:0000313" key="2">
    <source>
        <dbReference type="Proteomes" id="UP000540929"/>
    </source>
</evidence>
<dbReference type="Proteomes" id="UP000540929">
    <property type="component" value="Unassembled WGS sequence"/>
</dbReference>
<accession>A0A7Z0B4Z3</accession>
<gene>
    <name evidence="1" type="ORF">GGD40_000903</name>
</gene>